<feature type="chain" id="PRO_5046681621" evidence="1">
    <location>
        <begin position="29"/>
        <end position="68"/>
    </location>
</feature>
<evidence type="ECO:0000313" key="3">
    <source>
        <dbReference type="Proteomes" id="UP000292554"/>
    </source>
</evidence>
<accession>A0ABY2AP16</accession>
<evidence type="ECO:0000256" key="1">
    <source>
        <dbReference type="SAM" id="SignalP"/>
    </source>
</evidence>
<organism evidence="2 3">
    <name type="scientific">Corallincola luteus</name>
    <dbReference type="NCBI Taxonomy" id="1775177"/>
    <lineage>
        <taxon>Bacteria</taxon>
        <taxon>Pseudomonadati</taxon>
        <taxon>Pseudomonadota</taxon>
        <taxon>Gammaproteobacteria</taxon>
        <taxon>Alteromonadales</taxon>
        <taxon>Psychromonadaceae</taxon>
        <taxon>Corallincola</taxon>
    </lineage>
</organism>
<gene>
    <name evidence="2" type="ORF">EZV61_01310</name>
</gene>
<proteinExistence type="predicted"/>
<protein>
    <submittedName>
        <fullName evidence="2">Uncharacterized protein</fullName>
    </submittedName>
</protein>
<dbReference type="EMBL" id="SJXE01000001">
    <property type="protein sequence ID" value="TCI04644.1"/>
    <property type="molecule type" value="Genomic_DNA"/>
</dbReference>
<sequence>MKKVKFLAYATACMFTAFFSLYSSNSLAITPKKNWADSYSSNGKCYCASTFDHGIGDYKVATPQARKV</sequence>
<dbReference type="RefSeq" id="WP_131414076.1">
    <property type="nucleotide sequence ID" value="NZ_SJXE01000001.1"/>
</dbReference>
<evidence type="ECO:0000313" key="2">
    <source>
        <dbReference type="EMBL" id="TCI04644.1"/>
    </source>
</evidence>
<dbReference type="Proteomes" id="UP000292554">
    <property type="component" value="Unassembled WGS sequence"/>
</dbReference>
<name>A0ABY2AP16_9GAMM</name>
<keyword evidence="1" id="KW-0732">Signal</keyword>
<keyword evidence="3" id="KW-1185">Reference proteome</keyword>
<comment type="caution">
    <text evidence="2">The sequence shown here is derived from an EMBL/GenBank/DDBJ whole genome shotgun (WGS) entry which is preliminary data.</text>
</comment>
<feature type="signal peptide" evidence="1">
    <location>
        <begin position="1"/>
        <end position="28"/>
    </location>
</feature>
<reference evidence="2 3" key="1">
    <citation type="submission" date="2019-02" db="EMBL/GenBank/DDBJ databases">
        <title>Corallincola luteus sp. nov., a marine bacterium isolated from surface sediment of Bohai Sea in China.</title>
        <authorList>
            <person name="Ren Q."/>
        </authorList>
    </citation>
    <scope>NUCLEOTIDE SEQUENCE [LARGE SCALE GENOMIC DNA]</scope>
    <source>
        <strain evidence="2 3">DASS28</strain>
    </source>
</reference>